<feature type="compositionally biased region" description="Low complexity" evidence="6">
    <location>
        <begin position="448"/>
        <end position="468"/>
    </location>
</feature>
<dbReference type="Gene3D" id="2.10.110.10">
    <property type="entry name" value="Cysteine Rich Protein"/>
    <property type="match status" value="2"/>
</dbReference>
<accession>A0AAD9WBT8</accession>
<dbReference type="PANTHER" id="PTHR24205:SF16">
    <property type="entry name" value="GH01042P-RELATED"/>
    <property type="match status" value="1"/>
</dbReference>
<feature type="region of interest" description="Disordered" evidence="6">
    <location>
        <begin position="59"/>
        <end position="543"/>
    </location>
</feature>
<feature type="compositionally biased region" description="Gly residues" evidence="6">
    <location>
        <begin position="185"/>
        <end position="194"/>
    </location>
</feature>
<dbReference type="GO" id="GO:0005634">
    <property type="term" value="C:nucleus"/>
    <property type="evidence" value="ECO:0007669"/>
    <property type="project" value="TreeGrafter"/>
</dbReference>
<dbReference type="FunFam" id="2.10.110.10:FF:000105">
    <property type="entry name" value="Similar to LIM domain-containing protein"/>
    <property type="match status" value="1"/>
</dbReference>
<name>A0AAD9WBT8_9HELO</name>
<proteinExistence type="predicted"/>
<evidence type="ECO:0000259" key="7">
    <source>
        <dbReference type="PROSITE" id="PS50023"/>
    </source>
</evidence>
<feature type="compositionally biased region" description="Basic and acidic residues" evidence="6">
    <location>
        <begin position="419"/>
        <end position="444"/>
    </location>
</feature>
<comment type="caution">
    <text evidence="8">The sequence shown here is derived from an EMBL/GenBank/DDBJ whole genome shotgun (WGS) entry which is preliminary data.</text>
</comment>
<organism evidence="8 9">
    <name type="scientific">Diplocarpon rosae</name>
    <dbReference type="NCBI Taxonomy" id="946125"/>
    <lineage>
        <taxon>Eukaryota</taxon>
        <taxon>Fungi</taxon>
        <taxon>Dikarya</taxon>
        <taxon>Ascomycota</taxon>
        <taxon>Pezizomycotina</taxon>
        <taxon>Leotiomycetes</taxon>
        <taxon>Helotiales</taxon>
        <taxon>Drepanopezizaceae</taxon>
        <taxon>Diplocarpon</taxon>
    </lineage>
</organism>
<evidence type="ECO:0000256" key="4">
    <source>
        <dbReference type="ARBA" id="ARBA00023038"/>
    </source>
</evidence>
<evidence type="ECO:0000256" key="6">
    <source>
        <dbReference type="SAM" id="MobiDB-lite"/>
    </source>
</evidence>
<dbReference type="SUPFAM" id="SSF57716">
    <property type="entry name" value="Glucocorticoid receptor-like (DNA-binding domain)"/>
    <property type="match status" value="1"/>
</dbReference>
<feature type="region of interest" description="Disordered" evidence="6">
    <location>
        <begin position="664"/>
        <end position="686"/>
    </location>
</feature>
<dbReference type="PROSITE" id="PS50023">
    <property type="entry name" value="LIM_DOMAIN_2"/>
    <property type="match status" value="2"/>
</dbReference>
<evidence type="ECO:0000256" key="1">
    <source>
        <dbReference type="ARBA" id="ARBA00022723"/>
    </source>
</evidence>
<dbReference type="SMART" id="SM00132">
    <property type="entry name" value="LIM"/>
    <property type="match status" value="2"/>
</dbReference>
<feature type="compositionally biased region" description="Basic and acidic residues" evidence="6">
    <location>
        <begin position="298"/>
        <end position="322"/>
    </location>
</feature>
<feature type="compositionally biased region" description="Polar residues" evidence="6">
    <location>
        <begin position="116"/>
        <end position="137"/>
    </location>
</feature>
<dbReference type="EMBL" id="JAUBYV010000007">
    <property type="protein sequence ID" value="KAK2625757.1"/>
    <property type="molecule type" value="Genomic_DNA"/>
</dbReference>
<keyword evidence="1 5" id="KW-0479">Metal-binding</keyword>
<feature type="compositionally biased region" description="Polar residues" evidence="6">
    <location>
        <begin position="391"/>
        <end position="401"/>
    </location>
</feature>
<evidence type="ECO:0000256" key="5">
    <source>
        <dbReference type="PROSITE-ProRule" id="PRU00125"/>
    </source>
</evidence>
<keyword evidence="2" id="KW-0677">Repeat</keyword>
<evidence type="ECO:0000313" key="8">
    <source>
        <dbReference type="EMBL" id="KAK2625757.1"/>
    </source>
</evidence>
<keyword evidence="9" id="KW-1185">Reference proteome</keyword>
<keyword evidence="4 5" id="KW-0440">LIM domain</keyword>
<feature type="compositionally biased region" description="Polar residues" evidence="6">
    <location>
        <begin position="241"/>
        <end position="255"/>
    </location>
</feature>
<feature type="domain" description="LIM zinc-binding" evidence="7">
    <location>
        <begin position="539"/>
        <end position="602"/>
    </location>
</feature>
<keyword evidence="3 5" id="KW-0862">Zinc</keyword>
<dbReference type="InterPro" id="IPR001781">
    <property type="entry name" value="Znf_LIM"/>
</dbReference>
<dbReference type="AlphaFoldDB" id="A0AAD9WBT8"/>
<dbReference type="GO" id="GO:0003712">
    <property type="term" value="F:transcription coregulator activity"/>
    <property type="evidence" value="ECO:0007669"/>
    <property type="project" value="TreeGrafter"/>
</dbReference>
<evidence type="ECO:0000313" key="9">
    <source>
        <dbReference type="Proteomes" id="UP001285354"/>
    </source>
</evidence>
<dbReference type="CDD" id="cd09397">
    <property type="entry name" value="LIM1_UF1"/>
    <property type="match status" value="1"/>
</dbReference>
<dbReference type="CDD" id="cd08368">
    <property type="entry name" value="LIM"/>
    <property type="match status" value="1"/>
</dbReference>
<dbReference type="PROSITE" id="PS00478">
    <property type="entry name" value="LIM_DOMAIN_1"/>
    <property type="match status" value="1"/>
</dbReference>
<gene>
    <name evidence="8" type="ORF">QTJ16_005069</name>
</gene>
<dbReference type="Pfam" id="PF00412">
    <property type="entry name" value="LIM"/>
    <property type="match status" value="2"/>
</dbReference>
<sequence length="686" mass="74180">MAYGERPASFLPTIKCSMCAKDIEISQMGEHVCGGPPAAGEPTPPLDSHASFDRMPYKANATQGPTYLGSSYVKPGRAPPPRVDTKAASKSPATPWEDAADMLDRPYFSQEELTPISASPSRNPSPVSPGNGQQSLFSKLLRSVTLPAPREPPSPEALTEALSANLDAAYPPAKNPTAAAQRNQHGGGYGGRGTLAGPEQMHAPGNPRDATAGGFLQRVNTIAPGPFDGRGKVPGGHGHQRNGSAGSRSNISPPSTAGLPGLSRSPTDGSSGSRSAFMTARQPRKNGYGGFGPPEGDDGPRAPRWHEKRSQTFPLRSERQEPSSRGPPEPRPQRDGMRSMSPARERRKLSLSGPDLTRTPQPRADPRLGDAPSMPSNLYLAEEFGIGNPYHTPTNPSSSYASGDGDERTASSRLSPPRVPDRSRRQASDTNKIDDLMADLERSMSDLQPRQMSSSRSPPRTRNPSPQQTQPPPRGLSPSLLYAEPPMDSAAQQGRLSPGAFNQRRPLSPLQARPDPPPLQRPSAATRPPTAQRPTSSKGHCKGCGDAIRGKSVSSADGRLTGRYHKQCFVCTSCFAPFQTATFYVIDDAPYCERHYHKLNGSVCLTCDRGIEGPYLESERREKFHPNCLTCADCQRSLRHDYFEINERVYCERDAFRRAQQGRSLGAGGVGGSNRMERRTTRMMMM</sequence>
<dbReference type="PANTHER" id="PTHR24205">
    <property type="entry name" value="FOUR AND A HALF LIM DOMAINS PROTEIN"/>
    <property type="match status" value="1"/>
</dbReference>
<feature type="compositionally biased region" description="Polar residues" evidence="6">
    <location>
        <begin position="60"/>
        <end position="69"/>
    </location>
</feature>
<feature type="compositionally biased region" description="Polar residues" evidence="6">
    <location>
        <begin position="264"/>
        <end position="276"/>
    </location>
</feature>
<evidence type="ECO:0000256" key="3">
    <source>
        <dbReference type="ARBA" id="ARBA00022833"/>
    </source>
</evidence>
<dbReference type="Proteomes" id="UP001285354">
    <property type="component" value="Unassembled WGS sequence"/>
</dbReference>
<evidence type="ECO:0000256" key="2">
    <source>
        <dbReference type="ARBA" id="ARBA00022737"/>
    </source>
</evidence>
<protein>
    <recommendedName>
        <fullName evidence="7">LIM zinc-binding domain-containing protein</fullName>
    </recommendedName>
</protein>
<feature type="domain" description="LIM zinc-binding" evidence="7">
    <location>
        <begin position="603"/>
        <end position="661"/>
    </location>
</feature>
<dbReference type="GO" id="GO:0046872">
    <property type="term" value="F:metal ion binding"/>
    <property type="evidence" value="ECO:0007669"/>
    <property type="project" value="UniProtKB-KW"/>
</dbReference>
<dbReference type="GO" id="GO:0030695">
    <property type="term" value="F:GTPase regulator activity"/>
    <property type="evidence" value="ECO:0007669"/>
    <property type="project" value="UniProtKB-ARBA"/>
</dbReference>
<reference evidence="8" key="1">
    <citation type="submission" date="2023-06" db="EMBL/GenBank/DDBJ databases">
        <title>Draft genome of Marssonina rosae.</title>
        <authorList>
            <person name="Cheng Q."/>
        </authorList>
    </citation>
    <scope>NUCLEOTIDE SEQUENCE</scope>
    <source>
        <strain evidence="8">R4</strain>
    </source>
</reference>